<evidence type="ECO:0000313" key="5">
    <source>
        <dbReference type="EMBL" id="RZS68023.1"/>
    </source>
</evidence>
<dbReference type="GO" id="GO:0004806">
    <property type="term" value="F:triacylglycerol lipase activity"/>
    <property type="evidence" value="ECO:0007669"/>
    <property type="project" value="TreeGrafter"/>
</dbReference>
<evidence type="ECO:0000256" key="1">
    <source>
        <dbReference type="PIRSR" id="PIRSR637460-1"/>
    </source>
</evidence>
<dbReference type="PANTHER" id="PTHR37981">
    <property type="entry name" value="LIPASE 2"/>
    <property type="match status" value="1"/>
</dbReference>
<organism evidence="5 6">
    <name type="scientific">Agromyces ramosus</name>
    <dbReference type="NCBI Taxonomy" id="33879"/>
    <lineage>
        <taxon>Bacteria</taxon>
        <taxon>Bacillati</taxon>
        <taxon>Actinomycetota</taxon>
        <taxon>Actinomycetes</taxon>
        <taxon>Micrococcales</taxon>
        <taxon>Microbacteriaceae</taxon>
        <taxon>Agromyces</taxon>
    </lineage>
</organism>
<dbReference type="CDD" id="cd01823">
    <property type="entry name" value="SEST_like"/>
    <property type="match status" value="1"/>
</dbReference>
<keyword evidence="2" id="KW-1015">Disulfide bond</keyword>
<accession>A0A4Q7MK77</accession>
<feature type="chain" id="PRO_5038348453" evidence="3">
    <location>
        <begin position="20"/>
        <end position="282"/>
    </location>
</feature>
<evidence type="ECO:0000256" key="3">
    <source>
        <dbReference type="SAM" id="SignalP"/>
    </source>
</evidence>
<feature type="disulfide bond" evidence="2">
    <location>
        <begin position="78"/>
        <end position="103"/>
    </location>
</feature>
<dbReference type="Gene3D" id="3.40.50.1110">
    <property type="entry name" value="SGNH hydrolase"/>
    <property type="match status" value="1"/>
</dbReference>
<feature type="active site" description="Nucleophile" evidence="1">
    <location>
        <position position="63"/>
    </location>
</feature>
<gene>
    <name evidence="5" type="ORF">EV187_0446</name>
</gene>
<feature type="domain" description="SGNH hydrolase-type esterase" evidence="4">
    <location>
        <begin position="59"/>
        <end position="270"/>
    </location>
</feature>
<dbReference type="Pfam" id="PF13472">
    <property type="entry name" value="Lipase_GDSL_2"/>
    <property type="match status" value="1"/>
</dbReference>
<dbReference type="PANTHER" id="PTHR37981:SF1">
    <property type="entry name" value="SGNH HYDROLASE-TYPE ESTERASE DOMAIN-CONTAINING PROTEIN"/>
    <property type="match status" value="1"/>
</dbReference>
<dbReference type="InterPro" id="IPR013830">
    <property type="entry name" value="SGNH_hydro"/>
</dbReference>
<dbReference type="OrthoDB" id="5503950at2"/>
<name>A0A4Q7MK77_9MICO</name>
<evidence type="ECO:0000313" key="6">
    <source>
        <dbReference type="Proteomes" id="UP000293289"/>
    </source>
</evidence>
<dbReference type="InterPro" id="IPR037460">
    <property type="entry name" value="SEST-like"/>
</dbReference>
<sequence length="282" mass="28393">MLLATALLATLGLAFGWVAVGPADGAGAVVVTGKGDKPGKPGGGGGGGGGGTTELEYAAVGDSFAAGVGARSYLESTCYTSAKGYPKLLDAEADLRLVALPACSGASTAEVIAGQVPAVPTTATRVTLTVGGNDVGFAAVMQNCFVIVTSSCESTILSGEALVANGTVTANVAAAVQAVRARVPGAKVIVTGYPLLFHLPNARYQWAERVNQGTVALNDAIEAAAAANQAVFVDVEGAFAGHGIGSSIPWINDWNWFRYVDGFHPTATGYVAYATEIRKAIG</sequence>
<dbReference type="InterPro" id="IPR036514">
    <property type="entry name" value="SGNH_hydro_sf"/>
</dbReference>
<comment type="caution">
    <text evidence="5">The sequence shown here is derived from an EMBL/GenBank/DDBJ whole genome shotgun (WGS) entry which is preliminary data.</text>
</comment>
<keyword evidence="3" id="KW-0732">Signal</keyword>
<proteinExistence type="predicted"/>
<dbReference type="AlphaFoldDB" id="A0A4Q7MK77"/>
<dbReference type="GO" id="GO:0019433">
    <property type="term" value="P:triglyceride catabolic process"/>
    <property type="evidence" value="ECO:0007669"/>
    <property type="project" value="TreeGrafter"/>
</dbReference>
<dbReference type="EMBL" id="SGWY01000001">
    <property type="protein sequence ID" value="RZS68023.1"/>
    <property type="molecule type" value="Genomic_DNA"/>
</dbReference>
<dbReference type="RefSeq" id="WP_130351400.1">
    <property type="nucleotide sequence ID" value="NZ_SGWY01000001.1"/>
</dbReference>
<reference evidence="5 6" key="1">
    <citation type="submission" date="2019-02" db="EMBL/GenBank/DDBJ databases">
        <title>Genomic Encyclopedia of Type Strains, Phase IV (KMG-IV): sequencing the most valuable type-strain genomes for metagenomic binning, comparative biology and taxonomic classification.</title>
        <authorList>
            <person name="Goeker M."/>
        </authorList>
    </citation>
    <scope>NUCLEOTIDE SEQUENCE [LARGE SCALE GENOMIC DNA]</scope>
    <source>
        <strain evidence="5 6">DSM 43045</strain>
    </source>
</reference>
<protein>
    <submittedName>
        <fullName evidence="5">Lysophospholipase L1-like esterase</fullName>
    </submittedName>
</protein>
<evidence type="ECO:0000259" key="4">
    <source>
        <dbReference type="Pfam" id="PF13472"/>
    </source>
</evidence>
<keyword evidence="6" id="KW-1185">Reference proteome</keyword>
<evidence type="ECO:0000256" key="2">
    <source>
        <dbReference type="PIRSR" id="PIRSR637460-2"/>
    </source>
</evidence>
<feature type="active site" evidence="1">
    <location>
        <position position="264"/>
    </location>
</feature>
<feature type="signal peptide" evidence="3">
    <location>
        <begin position="1"/>
        <end position="19"/>
    </location>
</feature>
<feature type="disulfide bond" evidence="2">
    <location>
        <begin position="144"/>
        <end position="152"/>
    </location>
</feature>
<dbReference type="Proteomes" id="UP000293289">
    <property type="component" value="Unassembled WGS sequence"/>
</dbReference>
<dbReference type="SUPFAM" id="SSF52266">
    <property type="entry name" value="SGNH hydrolase"/>
    <property type="match status" value="1"/>
</dbReference>